<evidence type="ECO:0000259" key="1">
    <source>
        <dbReference type="Pfam" id="PF16313"/>
    </source>
</evidence>
<dbReference type="InterPro" id="IPR033413">
    <property type="entry name" value="DUF5117"/>
</dbReference>
<dbReference type="PANTHER" id="PTHR38478:SF1">
    <property type="entry name" value="ZINC DEPENDENT METALLOPROTEASE DOMAIN LIPOPROTEIN"/>
    <property type="match status" value="1"/>
</dbReference>
<dbReference type="InterPro" id="IPR024079">
    <property type="entry name" value="MetalloPept_cat_dom_sf"/>
</dbReference>
<accession>A0AAV3XBP4</accession>
<keyword evidence="4" id="KW-1185">Reference proteome</keyword>
<dbReference type="Proteomes" id="UP001050975">
    <property type="component" value="Unassembled WGS sequence"/>
</dbReference>
<dbReference type="RefSeq" id="WP_226584411.1">
    <property type="nucleotide sequence ID" value="NZ_BLAY01000061.1"/>
</dbReference>
<evidence type="ECO:0000259" key="2">
    <source>
        <dbReference type="Pfam" id="PF17148"/>
    </source>
</evidence>
<dbReference type="GO" id="GO:0008237">
    <property type="term" value="F:metallopeptidase activity"/>
    <property type="evidence" value="ECO:0007669"/>
    <property type="project" value="InterPro"/>
</dbReference>
<organism evidence="3 4">
    <name type="scientific">Microseira wollei NIES-4236</name>
    <dbReference type="NCBI Taxonomy" id="2530354"/>
    <lineage>
        <taxon>Bacteria</taxon>
        <taxon>Bacillati</taxon>
        <taxon>Cyanobacteriota</taxon>
        <taxon>Cyanophyceae</taxon>
        <taxon>Oscillatoriophycideae</taxon>
        <taxon>Aerosakkonematales</taxon>
        <taxon>Aerosakkonemataceae</taxon>
        <taxon>Microseira</taxon>
    </lineage>
</organism>
<feature type="domain" description="EcxA zinc-binding" evidence="1">
    <location>
        <begin position="462"/>
        <end position="788"/>
    </location>
</feature>
<dbReference type="EMBL" id="BLAY01000061">
    <property type="protein sequence ID" value="GET39245.1"/>
    <property type="molecule type" value="Genomic_DNA"/>
</dbReference>
<evidence type="ECO:0000313" key="4">
    <source>
        <dbReference type="Proteomes" id="UP001050975"/>
    </source>
</evidence>
<name>A0AAV3XBP4_9CYAN</name>
<protein>
    <recommendedName>
        <fullName evidence="5">DUF5117 domain-containing protein</fullName>
    </recommendedName>
</protein>
<dbReference type="InterPro" id="IPR034032">
    <property type="entry name" value="Zn_MMP-like_bac"/>
</dbReference>
<gene>
    <name evidence="3" type="ORF">MiSe_40090</name>
</gene>
<proteinExistence type="predicted"/>
<dbReference type="PANTHER" id="PTHR38478">
    <property type="entry name" value="PEPTIDASE M1A AND M12B"/>
    <property type="match status" value="1"/>
</dbReference>
<evidence type="ECO:0000313" key="3">
    <source>
        <dbReference type="EMBL" id="GET39245.1"/>
    </source>
</evidence>
<dbReference type="AlphaFoldDB" id="A0AAV3XBP4"/>
<dbReference type="Gene3D" id="3.40.390.10">
    <property type="entry name" value="Collagenase (Catalytic Domain)"/>
    <property type="match status" value="1"/>
</dbReference>
<dbReference type="InterPro" id="IPR032534">
    <property type="entry name" value="EcxA_zinc-bd"/>
</dbReference>
<sequence length="879" mass="100722">MKKLSFYFLLCVVLLLGIILVQAPLLQAIAPPQDATIVSGQSNMESEDEASASMSSFDEAVKNAETLPGLFTLYRHKQNGKILLEIKPEQLDKNYLATITLASGIGEQWLYSGIPLPTFLFYFRRVNNNLLFTVRNVNFRANPNDSQRLSVERSFSDSVLDSLKIISIHPQRRTMLVDLGNLLLKDLPGLKSLLRKTLQVRYELDGSKSYFGTTGGFPLNVEIDAIYGFTLSDGENEPDLPTLPDSRALSLRVHYSFSQLPENNNYRPRLADERVGYYYTTYKDFSGDNQPDPFVRYINRWHLEKQDPSATISPPKKPIVFWIENTVPLEYREAIREGVLMWNQAFEKAGFKDALSVQQMPDNAPWNPADVRYNTIRWLNSLDAAFFGIGPSRVNPLTGEILDADIVVDGDLVRSQKQDYRTFVENQRSANANLTNPPRDMTQANYQLAIGEIALPLVQTKPNEMKQFIHQFWRWVVAHEVGHALGLRHNFRASTLLKPEELNNTNITRTKGMVSSVMDYVPVNLAPIGTPQGDYFPVIVGAYDEWAIEYGYKPSTATTTLASKPFLQQIANRQANNPELSYAPDEDVYDLDPTVNTYDLSSDPLRYSQLQLDNARVLWDRLNRRPPSADEGYSELRESFDQILFYYWRQVYFISKYIGGQSFYRVRPNAQNQPLPFVPVPASKQREALTVLQKYLFAADAFNFPPELLNKLAPSRWNDLGNEAVMNRLDYPIHDRIFFFQSYFLSILLSGDRLSRLRDLELKAPPGESLTMPELFNTLQAGIWTELEEMVKISSWRRALQREHLRLLINMVLRTESVPEDARTLAWSKLRQLRSESDRTLRKQGKNLDEYTIAHLAETRDRITKVLDAPLQSKHKKTL</sequence>
<evidence type="ECO:0008006" key="5">
    <source>
        <dbReference type="Google" id="ProtNLM"/>
    </source>
</evidence>
<comment type="caution">
    <text evidence="3">The sequence shown here is derived from an EMBL/GenBank/DDBJ whole genome shotgun (WGS) entry which is preliminary data.</text>
</comment>
<dbReference type="SUPFAM" id="SSF55486">
    <property type="entry name" value="Metalloproteases ('zincins'), catalytic domain"/>
    <property type="match status" value="1"/>
</dbReference>
<feature type="domain" description="DUF5117" evidence="2">
    <location>
        <begin position="119"/>
        <end position="305"/>
    </location>
</feature>
<dbReference type="Pfam" id="PF16313">
    <property type="entry name" value="DUF4953"/>
    <property type="match status" value="1"/>
</dbReference>
<dbReference type="Pfam" id="PF17148">
    <property type="entry name" value="DUF5117"/>
    <property type="match status" value="1"/>
</dbReference>
<dbReference type="CDD" id="cd04276">
    <property type="entry name" value="ZnMc_MMP_like_2"/>
    <property type="match status" value="1"/>
</dbReference>
<reference evidence="3" key="1">
    <citation type="submission" date="2019-10" db="EMBL/GenBank/DDBJ databases">
        <title>Draft genome sequece of Microseira wollei NIES-4236.</title>
        <authorList>
            <person name="Yamaguchi H."/>
            <person name="Suzuki S."/>
            <person name="Kawachi M."/>
        </authorList>
    </citation>
    <scope>NUCLEOTIDE SEQUENCE</scope>
    <source>
        <strain evidence="3">NIES-4236</strain>
    </source>
</reference>